<gene>
    <name evidence="1" type="ORF">NKR23_g7988</name>
</gene>
<dbReference type="Proteomes" id="UP001174694">
    <property type="component" value="Unassembled WGS sequence"/>
</dbReference>
<keyword evidence="2" id="KW-1185">Reference proteome</keyword>
<accession>A0AA38R7E6</accession>
<evidence type="ECO:0000313" key="2">
    <source>
        <dbReference type="Proteomes" id="UP001174694"/>
    </source>
</evidence>
<protein>
    <submittedName>
        <fullName evidence="1">Uncharacterized protein</fullName>
    </submittedName>
</protein>
<organism evidence="1 2">
    <name type="scientific">Pleurostoma richardsiae</name>
    <dbReference type="NCBI Taxonomy" id="41990"/>
    <lineage>
        <taxon>Eukaryota</taxon>
        <taxon>Fungi</taxon>
        <taxon>Dikarya</taxon>
        <taxon>Ascomycota</taxon>
        <taxon>Pezizomycotina</taxon>
        <taxon>Sordariomycetes</taxon>
        <taxon>Sordariomycetidae</taxon>
        <taxon>Calosphaeriales</taxon>
        <taxon>Pleurostomataceae</taxon>
        <taxon>Pleurostoma</taxon>
    </lineage>
</organism>
<name>A0AA38R7E6_9PEZI</name>
<dbReference type="EMBL" id="JANBVO010000026">
    <property type="protein sequence ID" value="KAJ9139453.1"/>
    <property type="molecule type" value="Genomic_DNA"/>
</dbReference>
<reference evidence="1" key="1">
    <citation type="submission" date="2022-07" db="EMBL/GenBank/DDBJ databases">
        <title>Fungi with potential for degradation of polypropylene.</title>
        <authorList>
            <person name="Gostincar C."/>
        </authorList>
    </citation>
    <scope>NUCLEOTIDE SEQUENCE</scope>
    <source>
        <strain evidence="1">EXF-13308</strain>
    </source>
</reference>
<comment type="caution">
    <text evidence="1">The sequence shown here is derived from an EMBL/GenBank/DDBJ whole genome shotgun (WGS) entry which is preliminary data.</text>
</comment>
<dbReference type="AlphaFoldDB" id="A0AA38R7E6"/>
<evidence type="ECO:0000313" key="1">
    <source>
        <dbReference type="EMBL" id="KAJ9139453.1"/>
    </source>
</evidence>
<sequence length="125" mass="14007">MEGLRRIVDLRGGLDIFRSNDKLMVEIIRCDIGMILHTEQEAFSHDPLYPGPPPTSCRDQLLSLLPANCTASNGRSEAETLLNDIDEKLVEAWATMKLFIKSVNFATRTKRRLPKAVLVDPISTV</sequence>
<proteinExistence type="predicted"/>